<comment type="caution">
    <text evidence="1">The sequence shown here is derived from an EMBL/GenBank/DDBJ whole genome shotgun (WGS) entry which is preliminary data.</text>
</comment>
<reference evidence="1 2" key="1">
    <citation type="submission" date="2009-10" db="EMBL/GenBank/DDBJ databases">
        <authorList>
            <person name="Weinstock G."/>
            <person name="Sodergren E."/>
            <person name="Clifton S."/>
            <person name="Fulton L."/>
            <person name="Fulton B."/>
            <person name="Courtney L."/>
            <person name="Fronick C."/>
            <person name="Harrison M."/>
            <person name="Strong C."/>
            <person name="Farmer C."/>
            <person name="Delahaunty K."/>
            <person name="Markovic C."/>
            <person name="Hall O."/>
            <person name="Minx P."/>
            <person name="Tomlinson C."/>
            <person name="Mitreva M."/>
            <person name="Nelson J."/>
            <person name="Hou S."/>
            <person name="Wollam A."/>
            <person name="Pepin K.H."/>
            <person name="Johnson M."/>
            <person name="Bhonagiri V."/>
            <person name="Nash W.E."/>
            <person name="Warren W."/>
            <person name="Chinwalla A."/>
            <person name="Mardis E.R."/>
            <person name="Wilson R.K."/>
        </authorList>
    </citation>
    <scope>NUCLEOTIDE SEQUENCE [LARGE SCALE GENOMIC DNA]</scope>
    <source>
        <strain evidence="1 2">ATCC 23970</strain>
    </source>
</reference>
<sequence length="48" mass="5410">MWVYGVYSSCVHSAIRNMGRQARFGFYCPGTCYFKAVQTGRANHNGCN</sequence>
<dbReference type="AlphaFoldDB" id="D0WBB0"/>
<organism evidence="1 2">
    <name type="scientific">Neisseria lactamica ATCC 23970</name>
    <dbReference type="NCBI Taxonomy" id="546265"/>
    <lineage>
        <taxon>Bacteria</taxon>
        <taxon>Pseudomonadati</taxon>
        <taxon>Pseudomonadota</taxon>
        <taxon>Betaproteobacteria</taxon>
        <taxon>Neisseriales</taxon>
        <taxon>Neisseriaceae</taxon>
        <taxon>Neisseria</taxon>
    </lineage>
</organism>
<dbReference type="Proteomes" id="UP000003843">
    <property type="component" value="Unassembled WGS sequence"/>
</dbReference>
<gene>
    <name evidence="1" type="ORF">NEILACOT_04835</name>
</gene>
<evidence type="ECO:0000313" key="2">
    <source>
        <dbReference type="Proteomes" id="UP000003843"/>
    </source>
</evidence>
<name>D0WBB0_NEILA</name>
<accession>D0WBB0</accession>
<proteinExistence type="predicted"/>
<protein>
    <submittedName>
        <fullName evidence="1">Uncharacterized protein</fullName>
    </submittedName>
</protein>
<evidence type="ECO:0000313" key="1">
    <source>
        <dbReference type="EMBL" id="EEZ75166.1"/>
    </source>
</evidence>
<dbReference type="EMBL" id="ACEQ02000022">
    <property type="protein sequence ID" value="EEZ75166.1"/>
    <property type="molecule type" value="Genomic_DNA"/>
</dbReference>